<dbReference type="OrthoDB" id="10424655at2759"/>
<feature type="non-terminal residue" evidence="1">
    <location>
        <position position="149"/>
    </location>
</feature>
<comment type="caution">
    <text evidence="1">The sequence shown here is derived from an EMBL/GenBank/DDBJ whole genome shotgun (WGS) entry which is preliminary data.</text>
</comment>
<dbReference type="EMBL" id="CAJVQA010035084">
    <property type="protein sequence ID" value="CAG8806656.1"/>
    <property type="molecule type" value="Genomic_DNA"/>
</dbReference>
<keyword evidence="2" id="KW-1185">Reference proteome</keyword>
<dbReference type="AlphaFoldDB" id="A0A9N9K3A3"/>
<evidence type="ECO:0000313" key="1">
    <source>
        <dbReference type="EMBL" id="CAG8806656.1"/>
    </source>
</evidence>
<evidence type="ECO:0000313" key="2">
    <source>
        <dbReference type="Proteomes" id="UP000789759"/>
    </source>
</evidence>
<sequence length="149" mass="17454">MKNTILLDFFELSFKEMDSYISALQKVNKIPLLTNYLTNYVIPIVANWPKQKKFTYADKNNLALLTKKAQMFFLEIFDNVYQKLSQSSIIEGQRKKITYKLASLNLVINKKQMPLGFSNKLKPNLEEIDKIDEDSLQDQRIENDNNILK</sequence>
<accession>A0A9N9K3A3</accession>
<proteinExistence type="predicted"/>
<organism evidence="1 2">
    <name type="scientific">Cetraspora pellucida</name>
    <dbReference type="NCBI Taxonomy" id="1433469"/>
    <lineage>
        <taxon>Eukaryota</taxon>
        <taxon>Fungi</taxon>
        <taxon>Fungi incertae sedis</taxon>
        <taxon>Mucoromycota</taxon>
        <taxon>Glomeromycotina</taxon>
        <taxon>Glomeromycetes</taxon>
        <taxon>Diversisporales</taxon>
        <taxon>Gigasporaceae</taxon>
        <taxon>Cetraspora</taxon>
    </lineage>
</organism>
<name>A0A9N9K3A3_9GLOM</name>
<dbReference type="Proteomes" id="UP000789759">
    <property type="component" value="Unassembled WGS sequence"/>
</dbReference>
<reference evidence="1" key="1">
    <citation type="submission" date="2021-06" db="EMBL/GenBank/DDBJ databases">
        <authorList>
            <person name="Kallberg Y."/>
            <person name="Tangrot J."/>
            <person name="Rosling A."/>
        </authorList>
    </citation>
    <scope>NUCLEOTIDE SEQUENCE</scope>
    <source>
        <strain evidence="1">FL966</strain>
    </source>
</reference>
<gene>
    <name evidence="1" type="ORF">CPELLU_LOCUS18222</name>
</gene>
<protein>
    <submittedName>
        <fullName evidence="1">19165_t:CDS:1</fullName>
    </submittedName>
</protein>